<feature type="domain" description="Galactose oxidase-like Early set" evidence="5">
    <location>
        <begin position="458"/>
        <end position="565"/>
    </location>
</feature>
<dbReference type="SUPFAM" id="SSF50965">
    <property type="entry name" value="Galactose oxidase, central domain"/>
    <property type="match status" value="1"/>
</dbReference>
<feature type="domain" description="Glyoxal oxidase N-terminal" evidence="4">
    <location>
        <begin position="75"/>
        <end position="453"/>
    </location>
</feature>
<evidence type="ECO:0000256" key="1">
    <source>
        <dbReference type="ARBA" id="ARBA00022729"/>
    </source>
</evidence>
<dbReference type="InterPro" id="IPR015202">
    <property type="entry name" value="GO-like_E_set"/>
</dbReference>
<dbReference type="Gene3D" id="2.130.10.80">
    <property type="entry name" value="Galactose oxidase/kelch, beta-propeller"/>
    <property type="match status" value="1"/>
</dbReference>
<dbReference type="Proteomes" id="UP001342314">
    <property type="component" value="Unassembled WGS sequence"/>
</dbReference>
<dbReference type="InterPro" id="IPR013783">
    <property type="entry name" value="Ig-like_fold"/>
</dbReference>
<dbReference type="Pfam" id="PF09118">
    <property type="entry name" value="GO-like_E_set"/>
    <property type="match status" value="1"/>
</dbReference>
<proteinExistence type="predicted"/>
<evidence type="ECO:0000313" key="6">
    <source>
        <dbReference type="EMBL" id="GJN88118.1"/>
    </source>
</evidence>
<dbReference type="PANTHER" id="PTHR32208">
    <property type="entry name" value="SECRETED PROTEIN-RELATED"/>
    <property type="match status" value="1"/>
</dbReference>
<reference evidence="6 7" key="1">
    <citation type="submission" date="2021-12" db="EMBL/GenBank/DDBJ databases">
        <title>High titer production of polyol ester of fatty acids by Rhodotorula paludigena BS15 towards product separation-free biomass refinery.</title>
        <authorList>
            <person name="Mano J."/>
            <person name="Ono H."/>
            <person name="Tanaka T."/>
            <person name="Naito K."/>
            <person name="Sushida H."/>
            <person name="Ike M."/>
            <person name="Tokuyasu K."/>
            <person name="Kitaoka M."/>
        </authorList>
    </citation>
    <scope>NUCLEOTIDE SEQUENCE [LARGE SCALE GENOMIC DNA]</scope>
    <source>
        <strain evidence="6 7">BS15</strain>
    </source>
</reference>
<dbReference type="SUPFAM" id="SSF81296">
    <property type="entry name" value="E set domains"/>
    <property type="match status" value="1"/>
</dbReference>
<dbReference type="EMBL" id="BQKY01000002">
    <property type="protein sequence ID" value="GJN88118.1"/>
    <property type="molecule type" value="Genomic_DNA"/>
</dbReference>
<dbReference type="InterPro" id="IPR037293">
    <property type="entry name" value="Gal_Oxidase_central_sf"/>
</dbReference>
<evidence type="ECO:0008006" key="8">
    <source>
        <dbReference type="Google" id="ProtNLM"/>
    </source>
</evidence>
<gene>
    <name evidence="6" type="ORF">Rhopal_001074-T1</name>
</gene>
<evidence type="ECO:0000259" key="4">
    <source>
        <dbReference type="Pfam" id="PF07250"/>
    </source>
</evidence>
<comment type="caution">
    <text evidence="6">The sequence shown here is derived from an EMBL/GenBank/DDBJ whole genome shotgun (WGS) entry which is preliminary data.</text>
</comment>
<keyword evidence="1 3" id="KW-0732">Signal</keyword>
<organism evidence="6 7">
    <name type="scientific">Rhodotorula paludigena</name>
    <dbReference type="NCBI Taxonomy" id="86838"/>
    <lineage>
        <taxon>Eukaryota</taxon>
        <taxon>Fungi</taxon>
        <taxon>Dikarya</taxon>
        <taxon>Basidiomycota</taxon>
        <taxon>Pucciniomycotina</taxon>
        <taxon>Microbotryomycetes</taxon>
        <taxon>Sporidiobolales</taxon>
        <taxon>Sporidiobolaceae</taxon>
        <taxon>Rhodotorula</taxon>
    </lineage>
</organism>
<evidence type="ECO:0000256" key="2">
    <source>
        <dbReference type="SAM" id="MobiDB-lite"/>
    </source>
</evidence>
<feature type="chain" id="PRO_5043853930" description="Glyoxal oxidase" evidence="3">
    <location>
        <begin position="25"/>
        <end position="659"/>
    </location>
</feature>
<dbReference type="InterPro" id="IPR014756">
    <property type="entry name" value="Ig_E-set"/>
</dbReference>
<dbReference type="Pfam" id="PF07250">
    <property type="entry name" value="Glyoxal_oxid_N"/>
    <property type="match status" value="1"/>
</dbReference>
<keyword evidence="7" id="KW-1185">Reference proteome</keyword>
<evidence type="ECO:0000256" key="3">
    <source>
        <dbReference type="SAM" id="SignalP"/>
    </source>
</evidence>
<feature type="compositionally biased region" description="Gly residues" evidence="2">
    <location>
        <begin position="619"/>
        <end position="635"/>
    </location>
</feature>
<dbReference type="Gene3D" id="2.60.40.10">
    <property type="entry name" value="Immunoglobulins"/>
    <property type="match status" value="1"/>
</dbReference>
<evidence type="ECO:0000259" key="5">
    <source>
        <dbReference type="Pfam" id="PF09118"/>
    </source>
</evidence>
<feature type="region of interest" description="Disordered" evidence="2">
    <location>
        <begin position="610"/>
        <end position="635"/>
    </location>
</feature>
<sequence>MAPRSRVRRALLPTLALAATLAAAAPADDTIEIVGESGVSAQQLFLHQNDQVYIVDKTERNPVTVTGADGTEHPAWATEYDWNTNQYRPMDIVTNSFCAGGNALGNGTWINVGGNQAIGYGGLNADPGAAPYHDGDGGRATRRLDCSGQQCEWVDDGSNYMTTRRWYPTLETLEDGTMIIIGGCDWGGYVNDAGQNNPTYEYYPSRGGPIGLNILTTTLPANLFPLTWLLPSGNIFVQANWGTEIFDYKNNVEYPLADIPHAVRTYPGSAATAMMPLTPANNYTATIMFCGGTDLQPDQWTLNWNIAGYPADSTCVSMTPDVSTDWVDEEPLPEGRVMGNWIYLPDGRLVLINGIGKGTAGYGNTSWAIGQSFGDDPIYTVRYYDPNQPKGQRFSRAVANSTVDRMYHSSATLLPDGSVFSSGSNPNADYVPEGAAGYKYFTEYRVERFYPDYFTSRRPAPQGLPDSLSYGGDAFDVTLSADDVGKSDNLANTKVTLVRPGFSTHAMNMGQRFVQLDSSYTANDDGSAVLHVAQVPPNPAILAPGPALLFVVVNGVPSTGKWVMIGNGQLGEQPIAAAAQLPASTGGPAGRLPQNLGNLVNTQTTAAVTATPSATPSGSGSGSGSGTSGQDGGSGAAGLRAAWTGVVLAAAGVAAFWAL</sequence>
<dbReference type="PANTHER" id="PTHR32208:SF96">
    <property type="entry name" value="GLYOXAL OXIDASE"/>
    <property type="match status" value="1"/>
</dbReference>
<dbReference type="InterPro" id="IPR011043">
    <property type="entry name" value="Gal_Oxase/kelch_b-propeller"/>
</dbReference>
<name>A0AAV5GHN6_9BASI</name>
<accession>A0AAV5GHN6</accession>
<dbReference type="InterPro" id="IPR009880">
    <property type="entry name" value="Glyoxal_oxidase_N"/>
</dbReference>
<dbReference type="AlphaFoldDB" id="A0AAV5GHN6"/>
<dbReference type="CDD" id="cd02851">
    <property type="entry name" value="E_set_GO_C"/>
    <property type="match status" value="1"/>
</dbReference>
<feature type="signal peptide" evidence="3">
    <location>
        <begin position="1"/>
        <end position="24"/>
    </location>
</feature>
<protein>
    <recommendedName>
        <fullName evidence="8">Glyoxal oxidase</fullName>
    </recommendedName>
</protein>
<evidence type="ECO:0000313" key="7">
    <source>
        <dbReference type="Proteomes" id="UP001342314"/>
    </source>
</evidence>